<dbReference type="Proteomes" id="UP000694843">
    <property type="component" value="Unplaced"/>
</dbReference>
<reference evidence="2" key="1">
    <citation type="submission" date="2025-08" db="UniProtKB">
        <authorList>
            <consortium name="RefSeq"/>
        </authorList>
    </citation>
    <scope>IDENTIFICATION</scope>
    <source>
        <tissue evidence="2">Whole organism</tissue>
    </source>
</reference>
<sequence>MKVFLPSFIIHLAAQSSRATLEQRLFSRVPATSMEMGCLIASFFAPPSVLPFNKLKSCSFECMNMAACEAFCVFEDNNLCHFYKSFVTTHFTGVPSADLFYSACYTSWGHPRNI</sequence>
<organism evidence="1 2">
    <name type="scientific">Hyalella azteca</name>
    <name type="common">Amphipod</name>
    <dbReference type="NCBI Taxonomy" id="294128"/>
    <lineage>
        <taxon>Eukaryota</taxon>
        <taxon>Metazoa</taxon>
        <taxon>Ecdysozoa</taxon>
        <taxon>Arthropoda</taxon>
        <taxon>Crustacea</taxon>
        <taxon>Multicrustacea</taxon>
        <taxon>Malacostraca</taxon>
        <taxon>Eumalacostraca</taxon>
        <taxon>Peracarida</taxon>
        <taxon>Amphipoda</taxon>
        <taxon>Senticaudata</taxon>
        <taxon>Talitrida</taxon>
        <taxon>Talitroidea</taxon>
        <taxon>Hyalellidae</taxon>
        <taxon>Hyalella</taxon>
    </lineage>
</organism>
<accession>A0A979FVU6</accession>
<keyword evidence="1" id="KW-1185">Reference proteome</keyword>
<evidence type="ECO:0000313" key="2">
    <source>
        <dbReference type="RefSeq" id="XP_047740506.1"/>
    </source>
</evidence>
<dbReference type="RefSeq" id="XP_047740506.1">
    <property type="nucleotide sequence ID" value="XM_047884550.1"/>
</dbReference>
<dbReference type="AlphaFoldDB" id="A0A979FVU6"/>
<dbReference type="GeneID" id="125179171"/>
<protein>
    <submittedName>
        <fullName evidence="2">Uncharacterized protein LOC125179171</fullName>
    </submittedName>
</protein>
<proteinExistence type="predicted"/>
<evidence type="ECO:0000313" key="1">
    <source>
        <dbReference type="Proteomes" id="UP000694843"/>
    </source>
</evidence>
<gene>
    <name evidence="2" type="primary">LOC125179171</name>
</gene>
<dbReference type="KEGG" id="hazt:125179171"/>
<feature type="non-terminal residue" evidence="2">
    <location>
        <position position="114"/>
    </location>
</feature>
<name>A0A979FVU6_HYAAZ</name>